<feature type="transmembrane region" description="Helical" evidence="11">
    <location>
        <begin position="33"/>
        <end position="52"/>
    </location>
</feature>
<dbReference type="GO" id="GO:0042391">
    <property type="term" value="P:regulation of membrane potential"/>
    <property type="evidence" value="ECO:0007669"/>
    <property type="project" value="InterPro"/>
</dbReference>
<proteinExistence type="inferred from homology"/>
<evidence type="ECO:0000313" key="13">
    <source>
        <dbReference type="EMBL" id="KIL58717.1"/>
    </source>
</evidence>
<keyword evidence="5 11" id="KW-0812">Transmembrane</keyword>
<dbReference type="InterPro" id="IPR004712">
    <property type="entry name" value="Na+/H+_antiporter_fungi"/>
</dbReference>
<evidence type="ECO:0000256" key="4">
    <source>
        <dbReference type="ARBA" id="ARBA00022449"/>
    </source>
</evidence>
<comment type="subcellular location">
    <subcellularLocation>
        <location evidence="1">Membrane</location>
        <topology evidence="1">Multi-pass membrane protein</topology>
    </subcellularLocation>
</comment>
<dbReference type="PANTHER" id="PTHR31382:SF4">
    <property type="entry name" value="NA(+)_H(+) ANTIPORTER"/>
    <property type="match status" value="1"/>
</dbReference>
<dbReference type="Pfam" id="PF00999">
    <property type="entry name" value="Na_H_Exchanger"/>
    <property type="match status" value="1"/>
</dbReference>
<dbReference type="AlphaFoldDB" id="A0A0C2WBP4"/>
<evidence type="ECO:0000256" key="8">
    <source>
        <dbReference type="ARBA" id="ARBA00023065"/>
    </source>
</evidence>
<sequence>MIQNDAKRALDVIFHTDSQHLSSMSFQVTIPHIAYTGLGGFVVLFSMFSLFLREKLHIGEAWWAFTFSIVIGPYDADIFNHRAWAGGSEETVNKIVLEFTCVVLAIGVSQLAKAYMARHWKSLFFLLAPVMAWGWFVSAGLVYALIPGLNSLSNLAIAACLTPTDPILAAVVVGGKWANKHVPSHLRHLLAAESGCNDGAFLFLFIALYFIDSTGSEAIRDWFLLLWLYQVILGIAIGSILGYVFRHLMISCQCHDLIDRHPYVAQYVSLAMLTIGICTLLGADDLLAAFACEAVFSSVIDLLFNIAAFVFLGARMPFNNAWRLIAVAILVLLLRRLPIMVLLYRWVPDGNSKFN</sequence>
<dbReference type="Proteomes" id="UP000054549">
    <property type="component" value="Unassembled WGS sequence"/>
</dbReference>
<dbReference type="GO" id="GO:0120029">
    <property type="term" value="P:proton export across plasma membrane"/>
    <property type="evidence" value="ECO:0007669"/>
    <property type="project" value="InterPro"/>
</dbReference>
<evidence type="ECO:0000256" key="11">
    <source>
        <dbReference type="SAM" id="Phobius"/>
    </source>
</evidence>
<evidence type="ECO:0000256" key="5">
    <source>
        <dbReference type="ARBA" id="ARBA00022692"/>
    </source>
</evidence>
<dbReference type="FunCoup" id="A0A0C2WBP4">
    <property type="interactions" value="71"/>
</dbReference>
<dbReference type="InterPro" id="IPR006153">
    <property type="entry name" value="Cation/H_exchanger_TM"/>
</dbReference>
<evidence type="ECO:0000256" key="3">
    <source>
        <dbReference type="ARBA" id="ARBA00022448"/>
    </source>
</evidence>
<name>A0A0C2WBP4_AMAMK</name>
<evidence type="ECO:0000256" key="6">
    <source>
        <dbReference type="ARBA" id="ARBA00022989"/>
    </source>
</evidence>
<evidence type="ECO:0000256" key="2">
    <source>
        <dbReference type="ARBA" id="ARBA00005248"/>
    </source>
</evidence>
<dbReference type="STRING" id="946122.A0A0C2WBP4"/>
<feature type="transmembrane region" description="Helical" evidence="11">
    <location>
        <begin position="288"/>
        <end position="312"/>
    </location>
</feature>
<dbReference type="GO" id="GO:0005886">
    <property type="term" value="C:plasma membrane"/>
    <property type="evidence" value="ECO:0007669"/>
    <property type="project" value="InterPro"/>
</dbReference>
<feature type="transmembrane region" description="Helical" evidence="11">
    <location>
        <begin position="189"/>
        <end position="211"/>
    </location>
</feature>
<dbReference type="InParanoid" id="A0A0C2WBP4"/>
<comment type="similarity">
    <text evidence="2">Belongs to the fungal Na(+)/H(+) exchanger family.</text>
</comment>
<feature type="transmembrane region" description="Helical" evidence="11">
    <location>
        <begin position="223"/>
        <end position="244"/>
    </location>
</feature>
<evidence type="ECO:0000256" key="10">
    <source>
        <dbReference type="ARBA" id="ARBA00023201"/>
    </source>
</evidence>
<feature type="transmembrane region" description="Helical" evidence="11">
    <location>
        <begin position="324"/>
        <end position="347"/>
    </location>
</feature>
<dbReference type="GO" id="GO:0030007">
    <property type="term" value="P:intracellular potassium ion homeostasis"/>
    <property type="evidence" value="ECO:0007669"/>
    <property type="project" value="TreeGrafter"/>
</dbReference>
<keyword evidence="10" id="KW-0739">Sodium transport</keyword>
<feature type="transmembrane region" description="Helical" evidence="11">
    <location>
        <begin position="152"/>
        <end position="177"/>
    </location>
</feature>
<dbReference type="PANTHER" id="PTHR31382">
    <property type="entry name" value="NA(+)/H(+) ANTIPORTER"/>
    <property type="match status" value="1"/>
</dbReference>
<keyword evidence="9 11" id="KW-0472">Membrane</keyword>
<reference evidence="13 14" key="1">
    <citation type="submission" date="2014-04" db="EMBL/GenBank/DDBJ databases">
        <title>Evolutionary Origins and Diversification of the Mycorrhizal Mutualists.</title>
        <authorList>
            <consortium name="DOE Joint Genome Institute"/>
            <consortium name="Mycorrhizal Genomics Consortium"/>
            <person name="Kohler A."/>
            <person name="Kuo A."/>
            <person name="Nagy L.G."/>
            <person name="Floudas D."/>
            <person name="Copeland A."/>
            <person name="Barry K.W."/>
            <person name="Cichocki N."/>
            <person name="Veneault-Fourrey C."/>
            <person name="LaButti K."/>
            <person name="Lindquist E.A."/>
            <person name="Lipzen A."/>
            <person name="Lundell T."/>
            <person name="Morin E."/>
            <person name="Murat C."/>
            <person name="Riley R."/>
            <person name="Ohm R."/>
            <person name="Sun H."/>
            <person name="Tunlid A."/>
            <person name="Henrissat B."/>
            <person name="Grigoriev I.V."/>
            <person name="Hibbett D.S."/>
            <person name="Martin F."/>
        </authorList>
    </citation>
    <scope>NUCLEOTIDE SEQUENCE [LARGE SCALE GENOMIC DNA]</scope>
    <source>
        <strain evidence="13 14">Koide BX008</strain>
    </source>
</reference>
<keyword evidence="3" id="KW-0813">Transport</keyword>
<feature type="transmembrane region" description="Helical" evidence="11">
    <location>
        <begin position="123"/>
        <end position="146"/>
    </location>
</feature>
<dbReference type="GO" id="GO:0015385">
    <property type="term" value="F:sodium:proton antiporter activity"/>
    <property type="evidence" value="ECO:0007669"/>
    <property type="project" value="InterPro"/>
</dbReference>
<evidence type="ECO:0000256" key="1">
    <source>
        <dbReference type="ARBA" id="ARBA00004141"/>
    </source>
</evidence>
<gene>
    <name evidence="13" type="ORF">M378DRAFT_188171</name>
</gene>
<keyword evidence="4" id="KW-0050">Antiport</keyword>
<keyword evidence="7" id="KW-0915">Sodium</keyword>
<keyword evidence="8" id="KW-0406">Ion transport</keyword>
<keyword evidence="14" id="KW-1185">Reference proteome</keyword>
<dbReference type="EMBL" id="KN818331">
    <property type="protein sequence ID" value="KIL58717.1"/>
    <property type="molecule type" value="Genomic_DNA"/>
</dbReference>
<protein>
    <recommendedName>
        <fullName evidence="12">Cation/H+ exchanger transmembrane domain-containing protein</fullName>
    </recommendedName>
</protein>
<organism evidence="13 14">
    <name type="scientific">Amanita muscaria (strain Koide BX008)</name>
    <dbReference type="NCBI Taxonomy" id="946122"/>
    <lineage>
        <taxon>Eukaryota</taxon>
        <taxon>Fungi</taxon>
        <taxon>Dikarya</taxon>
        <taxon>Basidiomycota</taxon>
        <taxon>Agaricomycotina</taxon>
        <taxon>Agaricomycetes</taxon>
        <taxon>Agaricomycetidae</taxon>
        <taxon>Agaricales</taxon>
        <taxon>Pluteineae</taxon>
        <taxon>Amanitaceae</taxon>
        <taxon>Amanita</taxon>
    </lineage>
</organism>
<dbReference type="OrthoDB" id="2190219at2759"/>
<evidence type="ECO:0000256" key="9">
    <source>
        <dbReference type="ARBA" id="ARBA00023136"/>
    </source>
</evidence>
<accession>A0A0C2WBP4</accession>
<evidence type="ECO:0000313" key="14">
    <source>
        <dbReference type="Proteomes" id="UP000054549"/>
    </source>
</evidence>
<dbReference type="GO" id="GO:0036376">
    <property type="term" value="P:sodium ion export across plasma membrane"/>
    <property type="evidence" value="ECO:0007669"/>
    <property type="project" value="InterPro"/>
</dbReference>
<keyword evidence="6 11" id="KW-1133">Transmembrane helix</keyword>
<dbReference type="HOGENOM" id="CLU_008635_5_0_1"/>
<feature type="domain" description="Cation/H+ exchanger transmembrane" evidence="12">
    <location>
        <begin position="50"/>
        <end position="347"/>
    </location>
</feature>
<evidence type="ECO:0000259" key="12">
    <source>
        <dbReference type="Pfam" id="PF00999"/>
    </source>
</evidence>
<evidence type="ECO:0000256" key="7">
    <source>
        <dbReference type="ARBA" id="ARBA00023053"/>
    </source>
</evidence>
<feature type="transmembrane region" description="Helical" evidence="11">
    <location>
        <begin position="264"/>
        <end position="282"/>
    </location>
</feature>